<dbReference type="GO" id="GO:0005829">
    <property type="term" value="C:cytosol"/>
    <property type="evidence" value="ECO:0007669"/>
    <property type="project" value="TreeGrafter"/>
</dbReference>
<evidence type="ECO:0000256" key="2">
    <source>
        <dbReference type="ARBA" id="ARBA00022679"/>
    </source>
</evidence>
<dbReference type="Proteomes" id="UP000501568">
    <property type="component" value="Chromosome"/>
</dbReference>
<dbReference type="GO" id="GO:0008374">
    <property type="term" value="F:O-acyltransferase activity"/>
    <property type="evidence" value="ECO:0007669"/>
    <property type="project" value="TreeGrafter"/>
</dbReference>
<dbReference type="CDD" id="cd05825">
    <property type="entry name" value="LbH_wcaF_like"/>
    <property type="match status" value="1"/>
</dbReference>
<proteinExistence type="inferred from homology"/>
<dbReference type="PANTHER" id="PTHR23416">
    <property type="entry name" value="SIALIC ACID SYNTHASE-RELATED"/>
    <property type="match status" value="1"/>
</dbReference>
<reference evidence="3 4" key="1">
    <citation type="submission" date="2020-02" db="EMBL/GenBank/DDBJ databases">
        <authorList>
            <person name="Zheng R.K."/>
            <person name="Sun C.M."/>
        </authorList>
    </citation>
    <scope>NUCLEOTIDE SEQUENCE [LARGE SCALE GENOMIC DNA]</scope>
    <source>
        <strain evidence="4">zrk23</strain>
    </source>
</reference>
<evidence type="ECO:0000256" key="1">
    <source>
        <dbReference type="ARBA" id="ARBA00007274"/>
    </source>
</evidence>
<gene>
    <name evidence="3" type="ORF">G5C33_06765</name>
</gene>
<comment type="similarity">
    <text evidence="1">Belongs to the transferase hexapeptide repeat family.</text>
</comment>
<dbReference type="InterPro" id="IPR001451">
    <property type="entry name" value="Hexapep"/>
</dbReference>
<dbReference type="SUPFAM" id="SSF51161">
    <property type="entry name" value="Trimeric LpxA-like enzymes"/>
    <property type="match status" value="1"/>
</dbReference>
<evidence type="ECO:0000313" key="3">
    <source>
        <dbReference type="EMBL" id="QIG79516.1"/>
    </source>
</evidence>
<sequence length="194" mass="21297">MQDGRLLDARESGSRTGGASFSLGVRLRRILFSVCWLAFARWTPPQARGWRRILLNLFGANVARTANVYSSAKIWYPPNLSMSEFSTLGPRVRCYNQAAIHIGPYAIVSQDASLCAGTHDYEDEHFQLIVRPITIGKGAWIAAEAFVGPGVTVGDHAVLGARAVAMKNLEEAVVYSGNPARMIKMRETIFNAAR</sequence>
<dbReference type="RefSeq" id="WP_165326516.1">
    <property type="nucleotide sequence ID" value="NZ_CP049109.1"/>
</dbReference>
<dbReference type="PANTHER" id="PTHR23416:SF23">
    <property type="entry name" value="ACETYLTRANSFERASE C18B11.09C-RELATED"/>
    <property type="match status" value="1"/>
</dbReference>
<name>A0A6G6Y4L9_9SPHN</name>
<dbReference type="EMBL" id="CP049109">
    <property type="protein sequence ID" value="QIG79516.1"/>
    <property type="molecule type" value="Genomic_DNA"/>
</dbReference>
<accession>A0A6G6Y4L9</accession>
<evidence type="ECO:0000313" key="4">
    <source>
        <dbReference type="Proteomes" id="UP000501568"/>
    </source>
</evidence>
<organism evidence="3 4">
    <name type="scientific">Stakelama tenebrarum</name>
    <dbReference type="NCBI Taxonomy" id="2711215"/>
    <lineage>
        <taxon>Bacteria</taxon>
        <taxon>Pseudomonadati</taxon>
        <taxon>Pseudomonadota</taxon>
        <taxon>Alphaproteobacteria</taxon>
        <taxon>Sphingomonadales</taxon>
        <taxon>Sphingomonadaceae</taxon>
        <taxon>Stakelama</taxon>
    </lineage>
</organism>
<dbReference type="KEGG" id="spzr:G5C33_06765"/>
<keyword evidence="2 3" id="KW-0808">Transferase</keyword>
<dbReference type="InterPro" id="IPR011004">
    <property type="entry name" value="Trimer_LpxA-like_sf"/>
</dbReference>
<dbReference type="Gene3D" id="2.160.10.10">
    <property type="entry name" value="Hexapeptide repeat proteins"/>
    <property type="match status" value="1"/>
</dbReference>
<keyword evidence="4" id="KW-1185">Reference proteome</keyword>
<protein>
    <submittedName>
        <fullName evidence="3">Putative colanic acid biosynthesis acetyltransferase</fullName>
    </submittedName>
</protein>
<dbReference type="AlphaFoldDB" id="A0A6G6Y4L9"/>
<dbReference type="Pfam" id="PF00132">
    <property type="entry name" value="Hexapep"/>
    <property type="match status" value="1"/>
</dbReference>
<dbReference type="InterPro" id="IPR051159">
    <property type="entry name" value="Hexapeptide_acetyltransf"/>
</dbReference>